<evidence type="ECO:0000313" key="2">
    <source>
        <dbReference type="EMBL" id="OHA23292.1"/>
    </source>
</evidence>
<proteinExistence type="predicted"/>
<evidence type="ECO:0000256" key="1">
    <source>
        <dbReference type="SAM" id="MobiDB-lite"/>
    </source>
</evidence>
<dbReference type="EMBL" id="MHRK01000038">
    <property type="protein sequence ID" value="OHA23292.1"/>
    <property type="molecule type" value="Genomic_DNA"/>
</dbReference>
<reference evidence="2 3" key="1">
    <citation type="journal article" date="2016" name="Nat. Commun.">
        <title>Thousands of microbial genomes shed light on interconnected biogeochemical processes in an aquifer system.</title>
        <authorList>
            <person name="Anantharaman K."/>
            <person name="Brown C.T."/>
            <person name="Hug L.A."/>
            <person name="Sharon I."/>
            <person name="Castelle C.J."/>
            <person name="Probst A.J."/>
            <person name="Thomas B.C."/>
            <person name="Singh A."/>
            <person name="Wilkins M.J."/>
            <person name="Karaoz U."/>
            <person name="Brodie E.L."/>
            <person name="Williams K.H."/>
            <person name="Hubbard S.S."/>
            <person name="Banfield J.F."/>
        </authorList>
    </citation>
    <scope>NUCLEOTIDE SEQUENCE [LARGE SCALE GENOMIC DNA]</scope>
</reference>
<dbReference type="Proteomes" id="UP000177130">
    <property type="component" value="Unassembled WGS sequence"/>
</dbReference>
<dbReference type="AlphaFoldDB" id="A0A1G2MJX5"/>
<feature type="compositionally biased region" description="Basic and acidic residues" evidence="1">
    <location>
        <begin position="1"/>
        <end position="17"/>
    </location>
</feature>
<comment type="caution">
    <text evidence="2">The sequence shown here is derived from an EMBL/GenBank/DDBJ whole genome shotgun (WGS) entry which is preliminary data.</text>
</comment>
<gene>
    <name evidence="2" type="ORF">A3C72_04520</name>
</gene>
<name>A0A1G2MJX5_9BACT</name>
<accession>A0A1G2MJX5</accession>
<dbReference type="STRING" id="1802306.A3C72_04520"/>
<organism evidence="2 3">
    <name type="scientific">Candidatus Taylorbacteria bacterium RIFCSPHIGHO2_02_FULL_43_32b</name>
    <dbReference type="NCBI Taxonomy" id="1802306"/>
    <lineage>
        <taxon>Bacteria</taxon>
        <taxon>Candidatus Tayloriibacteriota</taxon>
    </lineage>
</organism>
<evidence type="ECO:0000313" key="3">
    <source>
        <dbReference type="Proteomes" id="UP000177130"/>
    </source>
</evidence>
<feature type="region of interest" description="Disordered" evidence="1">
    <location>
        <begin position="1"/>
        <end position="22"/>
    </location>
</feature>
<sequence length="86" mass="10030">MWQNKAGKEIIMTDRSKNQGTHPLNATEVAELFEDQNPTDKSLNQLFEKLESLVQAKSIEVVKRLRKEIESDIEDLYEQLKQNCRP</sequence>
<protein>
    <submittedName>
        <fullName evidence="2">Uncharacterized protein</fullName>
    </submittedName>
</protein>